<proteinExistence type="predicted"/>
<dbReference type="GO" id="GO:0042302">
    <property type="term" value="F:structural constituent of cuticle"/>
    <property type="evidence" value="ECO:0007669"/>
    <property type="project" value="UniProtKB-UniRule"/>
</dbReference>
<dbReference type="STRING" id="69004.A0A182QIA9"/>
<dbReference type="Proteomes" id="UP000075886">
    <property type="component" value="Unassembled WGS sequence"/>
</dbReference>
<keyword evidence="3" id="KW-0732">Signal</keyword>
<evidence type="ECO:0000256" key="2">
    <source>
        <dbReference type="SAM" id="MobiDB-lite"/>
    </source>
</evidence>
<dbReference type="PROSITE" id="PS51155">
    <property type="entry name" value="CHIT_BIND_RR_2"/>
    <property type="match status" value="1"/>
</dbReference>
<reference evidence="4" key="2">
    <citation type="submission" date="2020-05" db="UniProtKB">
        <authorList>
            <consortium name="EnsemblMetazoa"/>
        </authorList>
    </citation>
    <scope>IDENTIFICATION</scope>
    <source>
        <strain evidence="4">FAR1</strain>
    </source>
</reference>
<dbReference type="EMBL" id="AXCN02001636">
    <property type="status" value="NOT_ANNOTATED_CDS"/>
    <property type="molecule type" value="Genomic_DNA"/>
</dbReference>
<keyword evidence="1" id="KW-0193">Cuticle</keyword>
<dbReference type="InterPro" id="IPR000618">
    <property type="entry name" value="Insect_cuticle"/>
</dbReference>
<protein>
    <submittedName>
        <fullName evidence="4">Uncharacterized protein</fullName>
    </submittedName>
</protein>
<dbReference type="Pfam" id="PF00379">
    <property type="entry name" value="Chitin_bind_4"/>
    <property type="match status" value="1"/>
</dbReference>
<organism evidence="4 5">
    <name type="scientific">Anopheles farauti</name>
    <dbReference type="NCBI Taxonomy" id="69004"/>
    <lineage>
        <taxon>Eukaryota</taxon>
        <taxon>Metazoa</taxon>
        <taxon>Ecdysozoa</taxon>
        <taxon>Arthropoda</taxon>
        <taxon>Hexapoda</taxon>
        <taxon>Insecta</taxon>
        <taxon>Pterygota</taxon>
        <taxon>Neoptera</taxon>
        <taxon>Endopterygota</taxon>
        <taxon>Diptera</taxon>
        <taxon>Nematocera</taxon>
        <taxon>Culicoidea</taxon>
        <taxon>Culicidae</taxon>
        <taxon>Anophelinae</taxon>
        <taxon>Anopheles</taxon>
    </lineage>
</organism>
<dbReference type="AlphaFoldDB" id="A0A182QIA9"/>
<evidence type="ECO:0000313" key="4">
    <source>
        <dbReference type="EnsemblMetazoa" id="AFAF010737-PA"/>
    </source>
</evidence>
<feature type="region of interest" description="Disordered" evidence="2">
    <location>
        <begin position="139"/>
        <end position="158"/>
    </location>
</feature>
<feature type="compositionally biased region" description="Low complexity" evidence="2">
    <location>
        <begin position="139"/>
        <end position="151"/>
    </location>
</feature>
<evidence type="ECO:0000256" key="1">
    <source>
        <dbReference type="PROSITE-ProRule" id="PRU00497"/>
    </source>
</evidence>
<feature type="signal peptide" evidence="3">
    <location>
        <begin position="1"/>
        <end position="19"/>
    </location>
</feature>
<sequence length="244" mass="27437">MLRLITLLIVSTLVMCSNAYQIEINSANAHAYQDVQNKENAFKYGYQVRNVNDQFQHKRHTPENVTYGCYGYTDPFGGVQLTFFVADQFGYRTVERDQAITVHPTPGQNPVLKQWNELPFPEACLKGLFDNSNARASSQSAASGGLAQSNSDFGNPDVDSTNDHSVVIPFDTKSNKSSQTANQCWRPFVSEQNNSFLPSFQCEAKDKEANGFITLFFPFRIACSDMVAFEKELKQLVTKFDHTL</sequence>
<dbReference type="VEuPathDB" id="VectorBase:AFAF010737"/>
<name>A0A182QIA9_9DIPT</name>
<keyword evidence="5" id="KW-1185">Reference proteome</keyword>
<dbReference type="EnsemblMetazoa" id="AFAF010737-RA">
    <property type="protein sequence ID" value="AFAF010737-PA"/>
    <property type="gene ID" value="AFAF010737"/>
</dbReference>
<feature type="chain" id="PRO_5008132913" evidence="3">
    <location>
        <begin position="20"/>
        <end position="244"/>
    </location>
</feature>
<reference evidence="5" key="1">
    <citation type="submission" date="2014-01" db="EMBL/GenBank/DDBJ databases">
        <title>The Genome Sequence of Anopheles farauti FAR1 (V2).</title>
        <authorList>
            <consortium name="The Broad Institute Genomics Platform"/>
            <person name="Neafsey D.E."/>
            <person name="Besansky N."/>
            <person name="Howell P."/>
            <person name="Walton C."/>
            <person name="Young S.K."/>
            <person name="Zeng Q."/>
            <person name="Gargeya S."/>
            <person name="Fitzgerald M."/>
            <person name="Haas B."/>
            <person name="Abouelleil A."/>
            <person name="Allen A.W."/>
            <person name="Alvarado L."/>
            <person name="Arachchi H.M."/>
            <person name="Berlin A.M."/>
            <person name="Chapman S.B."/>
            <person name="Gainer-Dewar J."/>
            <person name="Goldberg J."/>
            <person name="Griggs A."/>
            <person name="Gujja S."/>
            <person name="Hansen M."/>
            <person name="Howarth C."/>
            <person name="Imamovic A."/>
            <person name="Ireland A."/>
            <person name="Larimer J."/>
            <person name="McCowan C."/>
            <person name="Murphy C."/>
            <person name="Pearson M."/>
            <person name="Poon T.W."/>
            <person name="Priest M."/>
            <person name="Roberts A."/>
            <person name="Saif S."/>
            <person name="Shea T."/>
            <person name="Sisk P."/>
            <person name="Sykes S."/>
            <person name="Wortman J."/>
            <person name="Nusbaum C."/>
            <person name="Birren B."/>
        </authorList>
    </citation>
    <scope>NUCLEOTIDE SEQUENCE [LARGE SCALE GENOMIC DNA]</scope>
    <source>
        <strain evidence="5">FAR1</strain>
    </source>
</reference>
<evidence type="ECO:0000313" key="5">
    <source>
        <dbReference type="Proteomes" id="UP000075886"/>
    </source>
</evidence>
<accession>A0A182QIA9</accession>
<evidence type="ECO:0000256" key="3">
    <source>
        <dbReference type="SAM" id="SignalP"/>
    </source>
</evidence>